<gene>
    <name evidence="2" type="ordered locus">Pedsa_3819</name>
</gene>
<dbReference type="HOGENOM" id="CLU_073253_1_0_10"/>
<reference evidence="3" key="2">
    <citation type="submission" date="2011-02" db="EMBL/GenBank/DDBJ databases">
        <title>The complete genome of Pedobacter saltans DSM 12145.</title>
        <authorList>
            <consortium name="US DOE Joint Genome Institute (JGI-PGF)"/>
            <person name="Lucas S."/>
            <person name="Copeland A."/>
            <person name="Lapidus A."/>
            <person name="Bruce D."/>
            <person name="Goodwin L."/>
            <person name="Pitluck S."/>
            <person name="Kyrpides N."/>
            <person name="Mavromatis K."/>
            <person name="Pagani I."/>
            <person name="Ivanova N."/>
            <person name="Ovchinnikova G."/>
            <person name="Lu M."/>
            <person name="Detter J.C."/>
            <person name="Han C."/>
            <person name="Land M."/>
            <person name="Hauser L."/>
            <person name="Markowitz V."/>
            <person name="Cheng J.-F."/>
            <person name="Hugenholtz P."/>
            <person name="Woyke T."/>
            <person name="Wu D."/>
            <person name="Tindall B."/>
            <person name="Pomrenke H.G."/>
            <person name="Brambilla E."/>
            <person name="Klenk H.-P."/>
            <person name="Eisen J.A."/>
        </authorList>
    </citation>
    <scope>NUCLEOTIDE SEQUENCE [LARGE SCALE GENOMIC DNA]</scope>
    <source>
        <strain evidence="3">ATCC 51119 / DSM 12145 / JCM 21818 / LMG 10337 / NBRC 100064 / NCIMB 13643</strain>
    </source>
</reference>
<dbReference type="InterPro" id="IPR036866">
    <property type="entry name" value="RibonucZ/Hydroxyglut_hydro"/>
</dbReference>
<protein>
    <submittedName>
        <fullName evidence="2">Beta-lactamase domain protein</fullName>
    </submittedName>
</protein>
<name>F0S775_PSESL</name>
<keyword evidence="3" id="KW-1185">Reference proteome</keyword>
<dbReference type="Proteomes" id="UP000000310">
    <property type="component" value="Chromosome"/>
</dbReference>
<dbReference type="KEGG" id="psn:Pedsa_3819"/>
<accession>F0S775</accession>
<proteinExistence type="predicted"/>
<dbReference type="AlphaFoldDB" id="F0S775"/>
<feature type="domain" description="Metallo-beta-lactamase" evidence="1">
    <location>
        <begin position="13"/>
        <end position="186"/>
    </location>
</feature>
<dbReference type="OrthoDB" id="9781189at2"/>
<organism evidence="2 3">
    <name type="scientific">Pseudopedobacter saltans (strain ATCC 51119 / DSM 12145 / JCM 21818 / CCUG 39354 / LMG 10337 / NBRC 100064 / NCIMB 13643)</name>
    <name type="common">Pedobacter saltans</name>
    <dbReference type="NCBI Taxonomy" id="762903"/>
    <lineage>
        <taxon>Bacteria</taxon>
        <taxon>Pseudomonadati</taxon>
        <taxon>Bacteroidota</taxon>
        <taxon>Sphingobacteriia</taxon>
        <taxon>Sphingobacteriales</taxon>
        <taxon>Sphingobacteriaceae</taxon>
        <taxon>Pseudopedobacter</taxon>
    </lineage>
</organism>
<dbReference type="RefSeq" id="WP_013634828.1">
    <property type="nucleotide sequence ID" value="NC_015177.1"/>
</dbReference>
<dbReference type="EMBL" id="CP002545">
    <property type="protein sequence ID" value="ADY54348.1"/>
    <property type="molecule type" value="Genomic_DNA"/>
</dbReference>
<evidence type="ECO:0000313" key="2">
    <source>
        <dbReference type="EMBL" id="ADY54348.1"/>
    </source>
</evidence>
<dbReference type="PANTHER" id="PTHR47619:SF1">
    <property type="entry name" value="EXODEOXYRIBONUCLEASE WALJ"/>
    <property type="match status" value="1"/>
</dbReference>
<dbReference type="STRING" id="762903.Pedsa_3819"/>
<dbReference type="Gene3D" id="3.60.15.10">
    <property type="entry name" value="Ribonuclease Z/Hydroxyacylglutathione hydrolase-like"/>
    <property type="match status" value="1"/>
</dbReference>
<dbReference type="eggNOG" id="COG1235">
    <property type="taxonomic scope" value="Bacteria"/>
</dbReference>
<reference evidence="2 3" key="1">
    <citation type="journal article" date="2011" name="Stand. Genomic Sci.">
        <title>Complete genome sequence of the gliding, heparinolytic Pedobacter saltans type strain (113).</title>
        <authorList>
            <person name="Liolios K."/>
            <person name="Sikorski J."/>
            <person name="Lu M."/>
            <person name="Nolan M."/>
            <person name="Lapidus A."/>
            <person name="Lucas S."/>
            <person name="Hammon N."/>
            <person name="Deshpande S."/>
            <person name="Cheng J.F."/>
            <person name="Tapia R."/>
            <person name="Han C."/>
            <person name="Goodwin L."/>
            <person name="Pitluck S."/>
            <person name="Huntemann M."/>
            <person name="Ivanova N."/>
            <person name="Pagani I."/>
            <person name="Mavromatis K."/>
            <person name="Ovchinikova G."/>
            <person name="Pati A."/>
            <person name="Chen A."/>
            <person name="Palaniappan K."/>
            <person name="Land M."/>
            <person name="Hauser L."/>
            <person name="Brambilla E.M."/>
            <person name="Kotsyurbenko O."/>
            <person name="Rohde M."/>
            <person name="Tindall B.J."/>
            <person name="Abt B."/>
            <person name="Goker M."/>
            <person name="Detter J.C."/>
            <person name="Woyke T."/>
            <person name="Bristow J."/>
            <person name="Eisen J.A."/>
            <person name="Markowitz V."/>
            <person name="Hugenholtz P."/>
            <person name="Klenk H.P."/>
            <person name="Kyrpides N.C."/>
        </authorList>
    </citation>
    <scope>NUCLEOTIDE SEQUENCE [LARGE SCALE GENOMIC DNA]</scope>
    <source>
        <strain evidence="3">ATCC 51119 / DSM 12145 / JCM 21818 / LMG 10337 / NBRC 100064 / NCIMB 13643</strain>
    </source>
</reference>
<dbReference type="PANTHER" id="PTHR47619">
    <property type="entry name" value="METALLO-HYDROLASE YYCJ-RELATED"/>
    <property type="match status" value="1"/>
</dbReference>
<dbReference type="SUPFAM" id="SSF56281">
    <property type="entry name" value="Metallo-hydrolase/oxidoreductase"/>
    <property type="match status" value="1"/>
</dbReference>
<sequence>MFLEVASLNSGSNGNCYYIGNKEEAILIDIGLSCKELEIRLARLNLYTSKIKAVFISHEHTDHIKGIKTFSKKHKIPVYFTFATLANTNLQLENINYFDAENPIRVGSLRITAFEKHHDAAHPHSFIIEDNDLCIGVFTDLGIVCNNLVRYFKMCDAAFLESNYCEEMLRNSRYPYFLKRRISGGKGHLSNTQALELFQNHQTPKLQLLLLSHLSRENNSPELVKNLFEMVTVDTQIAVASRDFETPVYRISKTSIQEFVLEKQFSLF</sequence>
<evidence type="ECO:0000313" key="3">
    <source>
        <dbReference type="Proteomes" id="UP000000310"/>
    </source>
</evidence>
<evidence type="ECO:0000259" key="1">
    <source>
        <dbReference type="SMART" id="SM00849"/>
    </source>
</evidence>
<dbReference type="InterPro" id="IPR052533">
    <property type="entry name" value="WalJ/YycJ-like"/>
</dbReference>
<dbReference type="Pfam" id="PF12706">
    <property type="entry name" value="Lactamase_B_2"/>
    <property type="match status" value="1"/>
</dbReference>
<dbReference type="SMART" id="SM00849">
    <property type="entry name" value="Lactamase_B"/>
    <property type="match status" value="1"/>
</dbReference>
<dbReference type="InterPro" id="IPR001279">
    <property type="entry name" value="Metallo-B-lactamas"/>
</dbReference>